<dbReference type="GO" id="GO:0006355">
    <property type="term" value="P:regulation of DNA-templated transcription"/>
    <property type="evidence" value="ECO:0007669"/>
    <property type="project" value="InterPro"/>
</dbReference>
<dbReference type="Gene3D" id="1.10.10.1550">
    <property type="entry name" value="ROS/MUCR transcriptional regulator protein"/>
    <property type="match status" value="1"/>
</dbReference>
<keyword evidence="3" id="KW-0238">DNA-binding</keyword>
<keyword evidence="4" id="KW-0804">Transcription</keyword>
<dbReference type="GeneID" id="301040918"/>
<evidence type="ECO:0000313" key="7">
    <source>
        <dbReference type="Proteomes" id="UP000244335"/>
    </source>
</evidence>
<sequence length="141" mass="16206">MSHVTLTTKIVCAWLSNNYIHFSELPHVIKMVSDSLAGCPQIIQAADVKSTRRPAVPIEKSVTDDVIVCLEDGLRFKTLKKHLRHKYNPTPDEYRHRWGLPTSYPMVAPAYSRKRSDIVRKSLHGDREQDINGRKEKRGTR</sequence>
<proteinExistence type="inferred from homology"/>
<reference evidence="6 7" key="1">
    <citation type="submission" date="2018-04" db="EMBL/GenBank/DDBJ databases">
        <authorList>
            <person name="Hagen T."/>
        </authorList>
    </citation>
    <scope>NUCLEOTIDE SEQUENCE [LARGE SCALE GENOMIC DNA]</scope>
    <source>
        <strain evidence="6 7">TPD7009</strain>
    </source>
</reference>
<name>A0AA92BZ28_RHIRH</name>
<dbReference type="RefSeq" id="WP_111850950.1">
    <property type="nucleotide sequence ID" value="NZ_QDFR01000015.1"/>
</dbReference>
<evidence type="ECO:0000256" key="4">
    <source>
        <dbReference type="ARBA" id="ARBA00023163"/>
    </source>
</evidence>
<evidence type="ECO:0000256" key="5">
    <source>
        <dbReference type="SAM" id="MobiDB-lite"/>
    </source>
</evidence>
<dbReference type="Proteomes" id="UP000244335">
    <property type="component" value="Unassembled WGS sequence"/>
</dbReference>
<dbReference type="InterPro" id="IPR041920">
    <property type="entry name" value="ROS/MUCR_sf"/>
</dbReference>
<dbReference type="GO" id="GO:0003677">
    <property type="term" value="F:DNA binding"/>
    <property type="evidence" value="ECO:0007669"/>
    <property type="project" value="UniProtKB-KW"/>
</dbReference>
<dbReference type="Pfam" id="PF05443">
    <property type="entry name" value="ROS_MUCR"/>
    <property type="match status" value="1"/>
</dbReference>
<feature type="compositionally biased region" description="Basic and acidic residues" evidence="5">
    <location>
        <begin position="118"/>
        <end position="134"/>
    </location>
</feature>
<evidence type="ECO:0000256" key="2">
    <source>
        <dbReference type="ARBA" id="ARBA00023015"/>
    </source>
</evidence>
<comment type="similarity">
    <text evidence="1">Belongs to the ros/MucR family.</text>
</comment>
<evidence type="ECO:0000313" key="6">
    <source>
        <dbReference type="EMBL" id="PVE49941.1"/>
    </source>
</evidence>
<evidence type="ECO:0000256" key="1">
    <source>
        <dbReference type="ARBA" id="ARBA00007031"/>
    </source>
</evidence>
<evidence type="ECO:0000256" key="3">
    <source>
        <dbReference type="ARBA" id="ARBA00023125"/>
    </source>
</evidence>
<gene>
    <name evidence="6" type="ORF">DC430_23390</name>
</gene>
<dbReference type="InterPro" id="IPR008807">
    <property type="entry name" value="ROS_MUCR"/>
</dbReference>
<dbReference type="GO" id="GO:0008270">
    <property type="term" value="F:zinc ion binding"/>
    <property type="evidence" value="ECO:0007669"/>
    <property type="project" value="InterPro"/>
</dbReference>
<keyword evidence="2" id="KW-0805">Transcription regulation</keyword>
<protein>
    <submittedName>
        <fullName evidence="6">MucR family transcriptional regulator</fullName>
    </submittedName>
</protein>
<comment type="caution">
    <text evidence="6">The sequence shown here is derived from an EMBL/GenBank/DDBJ whole genome shotgun (WGS) entry which is preliminary data.</text>
</comment>
<dbReference type="EMBL" id="QDFR01000015">
    <property type="protein sequence ID" value="PVE49941.1"/>
    <property type="molecule type" value="Genomic_DNA"/>
</dbReference>
<accession>A0AA92BZ28</accession>
<feature type="region of interest" description="Disordered" evidence="5">
    <location>
        <begin position="118"/>
        <end position="141"/>
    </location>
</feature>
<dbReference type="AlphaFoldDB" id="A0AA92BZ28"/>
<organism evidence="6 7">
    <name type="scientific">Rhizobium rhizogenes</name>
    <name type="common">Agrobacterium rhizogenes</name>
    <dbReference type="NCBI Taxonomy" id="359"/>
    <lineage>
        <taxon>Bacteria</taxon>
        <taxon>Pseudomonadati</taxon>
        <taxon>Pseudomonadota</taxon>
        <taxon>Alphaproteobacteria</taxon>
        <taxon>Hyphomicrobiales</taxon>
        <taxon>Rhizobiaceae</taxon>
        <taxon>Rhizobium/Agrobacterium group</taxon>
        <taxon>Rhizobium</taxon>
    </lineage>
</organism>